<keyword evidence="10" id="KW-0406">Ion transport</keyword>
<dbReference type="CDD" id="cd06186">
    <property type="entry name" value="NOX_Duox_like_FAD_NADP"/>
    <property type="match status" value="1"/>
</dbReference>
<feature type="transmembrane region" description="Helical" evidence="13">
    <location>
        <begin position="159"/>
        <end position="180"/>
    </location>
</feature>
<feature type="transmembrane region" description="Helical" evidence="13">
    <location>
        <begin position="127"/>
        <end position="147"/>
    </location>
</feature>
<keyword evidence="9" id="KW-0560">Oxidoreductase</keyword>
<evidence type="ECO:0000256" key="10">
    <source>
        <dbReference type="ARBA" id="ARBA00023065"/>
    </source>
</evidence>
<evidence type="ECO:0000256" key="1">
    <source>
        <dbReference type="ARBA" id="ARBA00004651"/>
    </source>
</evidence>
<keyword evidence="6 13" id="KW-0812">Transmembrane</keyword>
<evidence type="ECO:0000256" key="8">
    <source>
        <dbReference type="ARBA" id="ARBA00022989"/>
    </source>
</evidence>
<evidence type="ECO:0000256" key="3">
    <source>
        <dbReference type="ARBA" id="ARBA00012668"/>
    </source>
</evidence>
<dbReference type="GO" id="GO:0005886">
    <property type="term" value="C:plasma membrane"/>
    <property type="evidence" value="ECO:0007669"/>
    <property type="project" value="UniProtKB-SubCell"/>
</dbReference>
<keyword evidence="8 13" id="KW-1133">Transmembrane helix</keyword>
<evidence type="ECO:0000313" key="16">
    <source>
        <dbReference type="Proteomes" id="UP001213681"/>
    </source>
</evidence>
<dbReference type="InterPro" id="IPR017927">
    <property type="entry name" value="FAD-bd_FR_type"/>
</dbReference>
<dbReference type="GO" id="GO:0052851">
    <property type="term" value="F:ferric-chelate reductase (NADPH) activity"/>
    <property type="evidence" value="ECO:0007669"/>
    <property type="project" value="UniProtKB-EC"/>
</dbReference>
<gene>
    <name evidence="15" type="ORF">N7458_002578</name>
</gene>
<dbReference type="PANTHER" id="PTHR32361">
    <property type="entry name" value="FERRIC/CUPRIC REDUCTASE TRANSMEMBRANE COMPONENT"/>
    <property type="match status" value="1"/>
</dbReference>
<dbReference type="InterPro" id="IPR051410">
    <property type="entry name" value="Ferric/Cupric_Reductase"/>
</dbReference>
<keyword evidence="11 13" id="KW-0472">Membrane</keyword>
<feature type="transmembrane region" description="Helical" evidence="13">
    <location>
        <begin position="60"/>
        <end position="78"/>
    </location>
</feature>
<evidence type="ECO:0000313" key="15">
    <source>
        <dbReference type="EMBL" id="KAJ5461026.1"/>
    </source>
</evidence>
<organism evidence="15 16">
    <name type="scientific">Penicillium daleae</name>
    <dbReference type="NCBI Taxonomy" id="63821"/>
    <lineage>
        <taxon>Eukaryota</taxon>
        <taxon>Fungi</taxon>
        <taxon>Dikarya</taxon>
        <taxon>Ascomycota</taxon>
        <taxon>Pezizomycotina</taxon>
        <taxon>Eurotiomycetes</taxon>
        <taxon>Eurotiomycetidae</taxon>
        <taxon>Eurotiales</taxon>
        <taxon>Aspergillaceae</taxon>
        <taxon>Penicillium</taxon>
    </lineage>
</organism>
<dbReference type="RefSeq" id="XP_056770068.1">
    <property type="nucleotide sequence ID" value="XM_056905961.1"/>
</dbReference>
<sequence>MDALVIYAMIAGGILLSLVFIRLLRSLAQWKTPVLVFIYRHIIYPYVISRHTFWGPWSRVGVFAHLIYVTVNAVLILFRGNSLEEIGRRAGSLSLINMILLLGAGHLSYAADLLGVSLTAYRKIHRAFGWMTMVLVVLHVGAFGFDLKSSTTESDTQDLLTIIAVSCLGALTLMSLPFVRNLSYELFLRAHQGFTIVTVYGIWQHVPKDALLPWLYLIIGISVLAITSSLYFVGLLYRNGIFSGNGCPRAVLSSNAYESIKNAAFGTPFKVRLLLPRPVKVKAGQYINLWLPGVSFWSWVQTHPFTIISWSQEKQSVLELLVLPRNGLTGTIARQLRAIGSGGYSSTALYSGPHGLSEALDDYENVLLVASDSGLPAVLPYARKLIHGNGTCTPRVRRVHLIWQVEDREIAIVAQEHVNELLKEDVADNGYVNIVLTELSGENIKKRSPLQDDQGQMLVMTSTSGDIRDKLRGIVRQHLHQRLNMINLEYQP</sequence>
<dbReference type="SUPFAM" id="SSF63380">
    <property type="entry name" value="Riboflavin synthase domain-like"/>
    <property type="match status" value="1"/>
</dbReference>
<evidence type="ECO:0000256" key="11">
    <source>
        <dbReference type="ARBA" id="ARBA00023136"/>
    </source>
</evidence>
<dbReference type="GO" id="GO:0006879">
    <property type="term" value="P:intracellular iron ion homeostasis"/>
    <property type="evidence" value="ECO:0007669"/>
    <property type="project" value="TreeGrafter"/>
</dbReference>
<accession>A0AAD6CD00</accession>
<keyword evidence="4" id="KW-0813">Transport</keyword>
<dbReference type="EMBL" id="JAPVEA010000002">
    <property type="protein sequence ID" value="KAJ5461026.1"/>
    <property type="molecule type" value="Genomic_DNA"/>
</dbReference>
<evidence type="ECO:0000256" key="5">
    <source>
        <dbReference type="ARBA" id="ARBA00022475"/>
    </source>
</evidence>
<dbReference type="Pfam" id="PF08022">
    <property type="entry name" value="FAD_binding_8"/>
    <property type="match status" value="1"/>
</dbReference>
<feature type="domain" description="FAD-binding FR-type" evidence="14">
    <location>
        <begin position="245"/>
        <end position="360"/>
    </location>
</feature>
<evidence type="ECO:0000259" key="14">
    <source>
        <dbReference type="PROSITE" id="PS51384"/>
    </source>
</evidence>
<dbReference type="InterPro" id="IPR013121">
    <property type="entry name" value="Fe_red_NAD-bd_6"/>
</dbReference>
<keyword evidence="7" id="KW-0249">Electron transport</keyword>
<dbReference type="GO" id="GO:0006826">
    <property type="term" value="P:iron ion transport"/>
    <property type="evidence" value="ECO:0007669"/>
    <property type="project" value="UniProtKB-ARBA"/>
</dbReference>
<evidence type="ECO:0000256" key="13">
    <source>
        <dbReference type="SAM" id="Phobius"/>
    </source>
</evidence>
<dbReference type="Pfam" id="PF01794">
    <property type="entry name" value="Ferric_reduct"/>
    <property type="match status" value="1"/>
</dbReference>
<dbReference type="Proteomes" id="UP001213681">
    <property type="component" value="Unassembled WGS sequence"/>
</dbReference>
<evidence type="ECO:0000256" key="4">
    <source>
        <dbReference type="ARBA" id="ARBA00022448"/>
    </source>
</evidence>
<dbReference type="InterPro" id="IPR017938">
    <property type="entry name" value="Riboflavin_synthase-like_b-brl"/>
</dbReference>
<reference evidence="15" key="1">
    <citation type="submission" date="2022-12" db="EMBL/GenBank/DDBJ databases">
        <authorList>
            <person name="Petersen C."/>
        </authorList>
    </citation>
    <scope>NUCLEOTIDE SEQUENCE</scope>
    <source>
        <strain evidence="15">IBT 16125</strain>
    </source>
</reference>
<comment type="similarity">
    <text evidence="2">Belongs to the ferric reductase (FRE) family.</text>
</comment>
<evidence type="ECO:0000256" key="12">
    <source>
        <dbReference type="ARBA" id="ARBA00048483"/>
    </source>
</evidence>
<comment type="caution">
    <text evidence="15">The sequence shown here is derived from an EMBL/GenBank/DDBJ whole genome shotgun (WGS) entry which is preliminary data.</text>
</comment>
<feature type="transmembrane region" description="Helical" evidence="13">
    <location>
        <begin position="6"/>
        <end position="24"/>
    </location>
</feature>
<dbReference type="GO" id="GO:0015677">
    <property type="term" value="P:copper ion import"/>
    <property type="evidence" value="ECO:0007669"/>
    <property type="project" value="TreeGrafter"/>
</dbReference>
<dbReference type="InterPro" id="IPR039261">
    <property type="entry name" value="FNR_nucleotide-bd"/>
</dbReference>
<dbReference type="Pfam" id="PF08030">
    <property type="entry name" value="NAD_binding_6"/>
    <property type="match status" value="1"/>
</dbReference>
<dbReference type="GeneID" id="81596204"/>
<feature type="transmembrane region" description="Helical" evidence="13">
    <location>
        <begin position="186"/>
        <end position="203"/>
    </location>
</feature>
<comment type="catalytic activity">
    <reaction evidence="12">
        <text>2 a Fe(II)-siderophore + NADP(+) + H(+) = 2 a Fe(III)-siderophore + NADPH</text>
        <dbReference type="Rhea" id="RHEA:28795"/>
        <dbReference type="Rhea" id="RHEA-COMP:11342"/>
        <dbReference type="Rhea" id="RHEA-COMP:11344"/>
        <dbReference type="ChEBI" id="CHEBI:15378"/>
        <dbReference type="ChEBI" id="CHEBI:29033"/>
        <dbReference type="ChEBI" id="CHEBI:29034"/>
        <dbReference type="ChEBI" id="CHEBI:57783"/>
        <dbReference type="ChEBI" id="CHEBI:58349"/>
        <dbReference type="EC" id="1.16.1.9"/>
    </reaction>
</comment>
<dbReference type="Gene3D" id="3.40.50.80">
    <property type="entry name" value="Nucleotide-binding domain of ferredoxin-NADP reductase (FNR) module"/>
    <property type="match status" value="1"/>
</dbReference>
<name>A0AAD6CD00_9EURO</name>
<keyword evidence="16" id="KW-1185">Reference proteome</keyword>
<dbReference type="InterPro" id="IPR013112">
    <property type="entry name" value="FAD-bd_8"/>
</dbReference>
<evidence type="ECO:0000256" key="9">
    <source>
        <dbReference type="ARBA" id="ARBA00023002"/>
    </source>
</evidence>
<dbReference type="AlphaFoldDB" id="A0AAD6CD00"/>
<comment type="subcellular location">
    <subcellularLocation>
        <location evidence="1">Cell membrane</location>
        <topology evidence="1">Multi-pass membrane protein</topology>
    </subcellularLocation>
</comment>
<proteinExistence type="inferred from homology"/>
<evidence type="ECO:0000256" key="7">
    <source>
        <dbReference type="ARBA" id="ARBA00022982"/>
    </source>
</evidence>
<evidence type="ECO:0000256" key="2">
    <source>
        <dbReference type="ARBA" id="ARBA00006278"/>
    </source>
</evidence>
<protein>
    <recommendedName>
        <fullName evidence="3">ferric-chelate reductase (NADPH)</fullName>
        <ecNumber evidence="3">1.16.1.9</ecNumber>
    </recommendedName>
</protein>
<keyword evidence="5" id="KW-1003">Cell membrane</keyword>
<dbReference type="PANTHER" id="PTHR32361:SF26">
    <property type="entry name" value="FAD-BINDING 8 DOMAIN-CONTAINING PROTEIN-RELATED"/>
    <property type="match status" value="1"/>
</dbReference>
<evidence type="ECO:0000256" key="6">
    <source>
        <dbReference type="ARBA" id="ARBA00022692"/>
    </source>
</evidence>
<dbReference type="EC" id="1.16.1.9" evidence="3"/>
<feature type="transmembrane region" description="Helical" evidence="13">
    <location>
        <begin position="215"/>
        <end position="237"/>
    </location>
</feature>
<dbReference type="PROSITE" id="PS51384">
    <property type="entry name" value="FAD_FR"/>
    <property type="match status" value="1"/>
</dbReference>
<dbReference type="InterPro" id="IPR013130">
    <property type="entry name" value="Fe3_Rdtase_TM_dom"/>
</dbReference>
<reference evidence="15" key="2">
    <citation type="journal article" date="2023" name="IMA Fungus">
        <title>Comparative genomic study of the Penicillium genus elucidates a diverse pangenome and 15 lateral gene transfer events.</title>
        <authorList>
            <person name="Petersen C."/>
            <person name="Sorensen T."/>
            <person name="Nielsen M.R."/>
            <person name="Sondergaard T.E."/>
            <person name="Sorensen J.L."/>
            <person name="Fitzpatrick D.A."/>
            <person name="Frisvad J.C."/>
            <person name="Nielsen K.L."/>
        </authorList>
    </citation>
    <scope>NUCLEOTIDE SEQUENCE</scope>
    <source>
        <strain evidence="15">IBT 16125</strain>
    </source>
</reference>